<protein>
    <recommendedName>
        <fullName evidence="7">Sec-independent protein translocase protein TatC</fullName>
    </recommendedName>
</protein>
<feature type="transmembrane region" description="Helical" evidence="7">
    <location>
        <begin position="88"/>
        <end position="110"/>
    </location>
</feature>
<gene>
    <name evidence="7 8" type="primary">tatC</name>
    <name evidence="8" type="ORF">RH861_09610</name>
</gene>
<keyword evidence="7" id="KW-0813">Transport</keyword>
<dbReference type="PANTHER" id="PTHR30371">
    <property type="entry name" value="SEC-INDEPENDENT PROTEIN TRANSLOCASE PROTEIN TATC"/>
    <property type="match status" value="1"/>
</dbReference>
<dbReference type="EMBL" id="JAVKGS010000002">
    <property type="protein sequence ID" value="MDR5692315.1"/>
    <property type="molecule type" value="Genomic_DNA"/>
</dbReference>
<feature type="transmembrane region" description="Helical" evidence="7">
    <location>
        <begin position="29"/>
        <end position="46"/>
    </location>
</feature>
<feature type="transmembrane region" description="Helical" evidence="7">
    <location>
        <begin position="122"/>
        <end position="143"/>
    </location>
</feature>
<accession>A0ABU1FKL9</accession>
<dbReference type="Proteomes" id="UP001260072">
    <property type="component" value="Unassembled WGS sequence"/>
</dbReference>
<dbReference type="NCBIfam" id="TIGR00945">
    <property type="entry name" value="tatC"/>
    <property type="match status" value="1"/>
</dbReference>
<feature type="transmembrane region" description="Helical" evidence="7">
    <location>
        <begin position="230"/>
        <end position="249"/>
    </location>
</feature>
<evidence type="ECO:0000256" key="1">
    <source>
        <dbReference type="ARBA" id="ARBA00004141"/>
    </source>
</evidence>
<dbReference type="InterPro" id="IPR002033">
    <property type="entry name" value="TatC"/>
</dbReference>
<comment type="subunit">
    <text evidence="7">The Tat system comprises two distinct complexes: a TatABC complex, containing multiple copies of TatA, TatB and TatC subunits, and a separate TatA complex, containing only TatA subunits. Substrates initially bind to the TatABC complex, which probably triggers association of the separate TatA complex to form the active translocon.</text>
</comment>
<keyword evidence="4 7" id="KW-1133">Transmembrane helix</keyword>
<feature type="transmembrane region" description="Helical" evidence="7">
    <location>
        <begin position="170"/>
        <end position="194"/>
    </location>
</feature>
<reference evidence="9" key="1">
    <citation type="submission" date="2023-07" db="EMBL/GenBank/DDBJ databases">
        <title>Description of three actinobacteria isolated from air of manufacturing shop in a pharmaceutical factory.</title>
        <authorList>
            <person name="Zhang D.-F."/>
        </authorList>
    </citation>
    <scope>NUCLEOTIDE SEQUENCE [LARGE SCALE GENOMIC DNA]</scope>
    <source>
        <strain evidence="9">CCTCC AB 2011122</strain>
    </source>
</reference>
<evidence type="ECO:0000313" key="8">
    <source>
        <dbReference type="EMBL" id="MDR5692315.1"/>
    </source>
</evidence>
<evidence type="ECO:0000313" key="9">
    <source>
        <dbReference type="Proteomes" id="UP001260072"/>
    </source>
</evidence>
<evidence type="ECO:0000256" key="6">
    <source>
        <dbReference type="ARBA" id="ARBA00023136"/>
    </source>
</evidence>
<feature type="transmembrane region" description="Helical" evidence="7">
    <location>
        <begin position="206"/>
        <end position="224"/>
    </location>
</feature>
<evidence type="ECO:0000256" key="7">
    <source>
        <dbReference type="HAMAP-Rule" id="MF_00902"/>
    </source>
</evidence>
<keyword evidence="3 7" id="KW-0653">Protein transport</keyword>
<dbReference type="Pfam" id="PF00902">
    <property type="entry name" value="TatC"/>
    <property type="match status" value="1"/>
</dbReference>
<keyword evidence="9" id="KW-1185">Reference proteome</keyword>
<comment type="similarity">
    <text evidence="7">Belongs to the TatC family.</text>
</comment>
<sequence>MSAVKDRGTANREKRMSLGAHLLELRKRLFTSAIAIVVGAVAGWILTDLFVWNALQAPVQAVAEAHGGDGSGIIFPTISSAFDLRLQVAFTVGIVISSPVWLYQIFAFLVPGLNARERRFTYIFLASAIPLFLAGCAAGWFVLPNIVKLMTGFVPEGSESLLLAKEYYDFVLKLVLAIGIAFVVPVFIVLLNLAGVLSAASIIKSWRVAILVITLFTAIATPSADVVSMFMLAIPMIGLYFAAWGIAHLHDKRVAKRNQLEFGSPV</sequence>
<evidence type="ECO:0000256" key="2">
    <source>
        <dbReference type="ARBA" id="ARBA00022692"/>
    </source>
</evidence>
<name>A0ABU1FKL9_9MICO</name>
<keyword evidence="5 7" id="KW-0811">Translocation</keyword>
<organism evidence="8 9">
    <name type="scientific">Agromyces indicus</name>
    <dbReference type="NCBI Taxonomy" id="758919"/>
    <lineage>
        <taxon>Bacteria</taxon>
        <taxon>Bacillati</taxon>
        <taxon>Actinomycetota</taxon>
        <taxon>Actinomycetes</taxon>
        <taxon>Micrococcales</taxon>
        <taxon>Microbacteriaceae</taxon>
        <taxon>Agromyces</taxon>
    </lineage>
</organism>
<comment type="caution">
    <text evidence="8">The sequence shown here is derived from an EMBL/GenBank/DDBJ whole genome shotgun (WGS) entry which is preliminary data.</text>
</comment>
<evidence type="ECO:0000256" key="3">
    <source>
        <dbReference type="ARBA" id="ARBA00022927"/>
    </source>
</evidence>
<keyword evidence="2 7" id="KW-0812">Transmembrane</keyword>
<evidence type="ECO:0000256" key="4">
    <source>
        <dbReference type="ARBA" id="ARBA00022989"/>
    </source>
</evidence>
<comment type="subcellular location">
    <subcellularLocation>
        <location evidence="7">Cell membrane</location>
        <topology evidence="7">Multi-pass membrane protein</topology>
    </subcellularLocation>
    <subcellularLocation>
        <location evidence="1">Membrane</location>
        <topology evidence="1">Multi-pass membrane protein</topology>
    </subcellularLocation>
</comment>
<dbReference type="PANTHER" id="PTHR30371:SF0">
    <property type="entry name" value="SEC-INDEPENDENT PROTEIN TRANSLOCASE PROTEIN TATC, CHLOROPLASTIC-RELATED"/>
    <property type="match status" value="1"/>
</dbReference>
<keyword evidence="7" id="KW-1003">Cell membrane</keyword>
<evidence type="ECO:0000256" key="5">
    <source>
        <dbReference type="ARBA" id="ARBA00023010"/>
    </source>
</evidence>
<keyword evidence="6 7" id="KW-0472">Membrane</keyword>
<dbReference type="PRINTS" id="PR01840">
    <property type="entry name" value="TATCFAMILY"/>
</dbReference>
<dbReference type="HAMAP" id="MF_00902">
    <property type="entry name" value="TatC"/>
    <property type="match status" value="1"/>
</dbReference>
<comment type="function">
    <text evidence="7">Part of the twin-arginine translocation (Tat) system that transports large folded proteins containing a characteristic twin-arginine motif in their signal peptide across membranes. Together with TatB, TatC is part of a receptor directly interacting with Tat signal peptides.</text>
</comment>
<proteinExistence type="inferred from homology"/>